<dbReference type="RefSeq" id="XP_025486193.1">
    <property type="nucleotide sequence ID" value="XM_025633813.1"/>
</dbReference>
<keyword evidence="6" id="KW-0805">Transcription regulation</keyword>
<keyword evidence="3 12" id="KW-0808">Transferase</keyword>
<keyword evidence="13" id="KW-1185">Reference proteome</keyword>
<evidence type="ECO:0000256" key="2">
    <source>
        <dbReference type="ARBA" id="ARBA00022603"/>
    </source>
</evidence>
<evidence type="ECO:0000256" key="9">
    <source>
        <dbReference type="ARBA" id="ARBA00038158"/>
    </source>
</evidence>
<dbReference type="GO" id="GO:0005634">
    <property type="term" value="C:nucleus"/>
    <property type="evidence" value="ECO:0007669"/>
    <property type="project" value="UniProtKB-SubCell"/>
</dbReference>
<evidence type="ECO:0000313" key="12">
    <source>
        <dbReference type="EMBL" id="PYH75993.1"/>
    </source>
</evidence>
<dbReference type="CDD" id="cd02440">
    <property type="entry name" value="AdoMet_MTases"/>
    <property type="match status" value="1"/>
</dbReference>
<evidence type="ECO:0000256" key="4">
    <source>
        <dbReference type="ARBA" id="ARBA00022691"/>
    </source>
</evidence>
<dbReference type="GeneID" id="37136554"/>
<evidence type="ECO:0000313" key="13">
    <source>
        <dbReference type="Proteomes" id="UP000248340"/>
    </source>
</evidence>
<sequence length="317" mass="36233">MALNTPERGIMAIKAIINTDQHNIQNTQHTYLENGRTYPRHNGSDYMLPCDEQEQDRLDMLHKVFLVVKGSANILVSPLPRTGRVLDLGCGTGIWALDMAKKYPNAIITGVDIMSTQPANCPPNCFFFSPFDYENPRALRAESWDLVHLQQGCGSVSCWPTLYKMVLDCLLPGGWFEQVEIDFQLQLTQRSKNATALQHWYHNIRRATELSGRPITHDSAKTIKQLYSTGFTEVRHICMMLPLNPWPRDEHLREVGKWYSLALSESIVTLSLAPFSRVFRWRLDQIMDIVGKAKAEIVDEDLEGFNLLHVYMARKAI</sequence>
<dbReference type="AlphaFoldDB" id="A0A319CBP3"/>
<dbReference type="Proteomes" id="UP000248340">
    <property type="component" value="Unassembled WGS sequence"/>
</dbReference>
<proteinExistence type="inferred from homology"/>
<dbReference type="GO" id="GO:0032259">
    <property type="term" value="P:methylation"/>
    <property type="evidence" value="ECO:0007669"/>
    <property type="project" value="UniProtKB-KW"/>
</dbReference>
<dbReference type="VEuPathDB" id="FungiDB:BO82DRAFT_348028"/>
<accession>A0A319CBP3</accession>
<evidence type="ECO:0000256" key="7">
    <source>
        <dbReference type="ARBA" id="ARBA00023163"/>
    </source>
</evidence>
<comment type="similarity">
    <text evidence="9">Belongs to the methyltransferase superfamily. LaeA methyltransferase family.</text>
</comment>
<dbReference type="InterPro" id="IPR029063">
    <property type="entry name" value="SAM-dependent_MTases_sf"/>
</dbReference>
<gene>
    <name evidence="12" type="ORF">BO82DRAFT_348028</name>
</gene>
<evidence type="ECO:0000256" key="11">
    <source>
        <dbReference type="ARBA" id="ARBA00047870"/>
    </source>
</evidence>
<organism evidence="12 13">
    <name type="scientific">Aspergillus uvarum CBS 121591</name>
    <dbReference type="NCBI Taxonomy" id="1448315"/>
    <lineage>
        <taxon>Eukaryota</taxon>
        <taxon>Fungi</taxon>
        <taxon>Dikarya</taxon>
        <taxon>Ascomycota</taxon>
        <taxon>Pezizomycotina</taxon>
        <taxon>Eurotiomycetes</taxon>
        <taxon>Eurotiomycetidae</taxon>
        <taxon>Eurotiales</taxon>
        <taxon>Aspergillaceae</taxon>
        <taxon>Aspergillus</taxon>
        <taxon>Aspergillus subgen. Circumdati</taxon>
    </lineage>
</organism>
<keyword evidence="8" id="KW-0539">Nucleus</keyword>
<evidence type="ECO:0000256" key="8">
    <source>
        <dbReference type="ARBA" id="ARBA00023242"/>
    </source>
</evidence>
<reference evidence="12 13" key="1">
    <citation type="submission" date="2016-12" db="EMBL/GenBank/DDBJ databases">
        <title>The genomes of Aspergillus section Nigri reveals drivers in fungal speciation.</title>
        <authorList>
            <consortium name="DOE Joint Genome Institute"/>
            <person name="Vesth T.C."/>
            <person name="Nybo J."/>
            <person name="Theobald S."/>
            <person name="Brandl J."/>
            <person name="Frisvad J.C."/>
            <person name="Nielsen K.F."/>
            <person name="Lyhne E.K."/>
            <person name="Kogle M.E."/>
            <person name="Kuo A."/>
            <person name="Riley R."/>
            <person name="Clum A."/>
            <person name="Nolan M."/>
            <person name="Lipzen A."/>
            <person name="Salamov A."/>
            <person name="Henrissat B."/>
            <person name="Wiebenga A."/>
            <person name="De Vries R.P."/>
            <person name="Grigoriev I.V."/>
            <person name="Mortensen U.H."/>
            <person name="Andersen M.R."/>
            <person name="Baker S.E."/>
        </authorList>
    </citation>
    <scope>NUCLEOTIDE SEQUENCE [LARGE SCALE GENOMIC DNA]</scope>
    <source>
        <strain evidence="12 13">CBS 121591</strain>
    </source>
</reference>
<comment type="catalytic activity">
    <reaction evidence="11">
        <text>L-methionyl-[protein] + S-adenosyl-L-methionine = S-methyl-L-methionyl-[protein] + S-adenosyl-L-homocysteine</text>
        <dbReference type="Rhea" id="RHEA:60560"/>
        <dbReference type="Rhea" id="RHEA-COMP:12313"/>
        <dbReference type="Rhea" id="RHEA-COMP:15592"/>
        <dbReference type="ChEBI" id="CHEBI:16044"/>
        <dbReference type="ChEBI" id="CHEBI:57856"/>
        <dbReference type="ChEBI" id="CHEBI:59789"/>
        <dbReference type="ChEBI" id="CHEBI:142742"/>
    </reaction>
    <physiologicalReaction direction="left-to-right" evidence="11">
        <dbReference type="Rhea" id="RHEA:60561"/>
    </physiologicalReaction>
</comment>
<evidence type="ECO:0000256" key="5">
    <source>
        <dbReference type="ARBA" id="ARBA00022969"/>
    </source>
</evidence>
<comment type="subcellular location">
    <subcellularLocation>
        <location evidence="1">Nucleus</location>
    </subcellularLocation>
</comment>
<evidence type="ECO:0000256" key="3">
    <source>
        <dbReference type="ARBA" id="ARBA00022679"/>
    </source>
</evidence>
<dbReference type="EMBL" id="KZ821770">
    <property type="protein sequence ID" value="PYH75993.1"/>
    <property type="molecule type" value="Genomic_DNA"/>
</dbReference>
<keyword evidence="4" id="KW-0949">S-adenosyl-L-methionine</keyword>
<evidence type="ECO:0000256" key="6">
    <source>
        <dbReference type="ARBA" id="ARBA00023015"/>
    </source>
</evidence>
<dbReference type="PANTHER" id="PTHR43591">
    <property type="entry name" value="METHYLTRANSFERASE"/>
    <property type="match status" value="1"/>
</dbReference>
<dbReference type="SUPFAM" id="SSF53335">
    <property type="entry name" value="S-adenosyl-L-methionine-dependent methyltransferases"/>
    <property type="match status" value="1"/>
</dbReference>
<dbReference type="Gene3D" id="3.40.50.150">
    <property type="entry name" value="Vaccinia Virus protein VP39"/>
    <property type="match status" value="1"/>
</dbReference>
<keyword evidence="5" id="KW-0749">Sporulation</keyword>
<evidence type="ECO:0000256" key="10">
    <source>
        <dbReference type="ARBA" id="ARBA00041581"/>
    </source>
</evidence>
<keyword evidence="2 12" id="KW-0489">Methyltransferase</keyword>
<evidence type="ECO:0000256" key="1">
    <source>
        <dbReference type="ARBA" id="ARBA00004123"/>
    </source>
</evidence>
<dbReference type="PANTHER" id="PTHR43591:SF30">
    <property type="entry name" value="PROTEIN-METHIONINE METHYLTRANSFERASE LAEA"/>
    <property type="match status" value="1"/>
</dbReference>
<dbReference type="OrthoDB" id="2013972at2759"/>
<keyword evidence="7" id="KW-0804">Transcription</keyword>
<dbReference type="GO" id="GO:0030435">
    <property type="term" value="P:sporulation resulting in formation of a cellular spore"/>
    <property type="evidence" value="ECO:0007669"/>
    <property type="project" value="UniProtKB-KW"/>
</dbReference>
<dbReference type="STRING" id="1448315.A0A319CBP3"/>
<protein>
    <recommendedName>
        <fullName evidence="10">Velvet complex subunit laeA</fullName>
    </recommendedName>
</protein>
<name>A0A319CBP3_9EURO</name>
<dbReference type="GO" id="GO:0008168">
    <property type="term" value="F:methyltransferase activity"/>
    <property type="evidence" value="ECO:0007669"/>
    <property type="project" value="UniProtKB-KW"/>
</dbReference>
<dbReference type="Pfam" id="PF13489">
    <property type="entry name" value="Methyltransf_23"/>
    <property type="match status" value="1"/>
</dbReference>